<evidence type="ECO:0000313" key="1">
    <source>
        <dbReference type="EMBL" id="TNB56385.1"/>
    </source>
</evidence>
<accession>A0AAX2UHD9</accession>
<reference evidence="1 2" key="1">
    <citation type="submission" date="2019-05" db="EMBL/GenBank/DDBJ databases">
        <title>Draft genomes of eight strains of Campylobacter helveticus isolated from cats and a dog in New Zealand.</title>
        <authorList>
            <person name="Bojanic K."/>
            <person name="Midwinter A.C."/>
            <person name="Biggs P.J."/>
            <person name="Acke E."/>
            <person name="Cornelius A.J."/>
            <person name="Marshall J.C."/>
        </authorList>
    </citation>
    <scope>NUCLEOTIDE SEQUENCE [LARGE SCALE GENOMIC DNA]</scope>
    <source>
        <strain evidence="1 2">ACP123b</strain>
    </source>
</reference>
<dbReference type="AlphaFoldDB" id="A0AAX2UHD9"/>
<evidence type="ECO:0000313" key="2">
    <source>
        <dbReference type="Proteomes" id="UP000306813"/>
    </source>
</evidence>
<name>A0AAX2UHD9_9BACT</name>
<dbReference type="RefSeq" id="WP_139026860.1">
    <property type="nucleotide sequence ID" value="NZ_VDBS01000055.1"/>
</dbReference>
<sequence>MLPTLRYRIWEEDELSNQDKFVIENYLHKAKRELHPFKSILPNDDFEMDFCENFFDVKNGAFANNLNEEEKNFAIAMYKIINHKEFEKFKQGQVNFSDCVPFLKEKTEDLENNLKIKNEIEKRFKELGIERIKPDLEKEFIIKLLQAQKAFTEELENKFLSIQEKINSTFNLELTHLVDELGVSLKLEETQKELINTNNSSLDERSPKVKKYLEEFVFGMPLPKNCQEVINNDFVIFSEPLSEYFANQAKDELQNLNYQVSLFKDEKQSVLENSPQYLFAYAKDETSLQKALEYLKHSHNANQELSNQKTQRLNH</sequence>
<dbReference type="EMBL" id="VDBS01000055">
    <property type="protein sequence ID" value="TNB56385.1"/>
    <property type="molecule type" value="Genomic_DNA"/>
</dbReference>
<protein>
    <submittedName>
        <fullName evidence="1">Uncharacterized protein</fullName>
    </submittedName>
</protein>
<dbReference type="Proteomes" id="UP000306813">
    <property type="component" value="Unassembled WGS sequence"/>
</dbReference>
<organism evidence="1 2">
    <name type="scientific">Campylobacter helveticus</name>
    <dbReference type="NCBI Taxonomy" id="28898"/>
    <lineage>
        <taxon>Bacteria</taxon>
        <taxon>Pseudomonadati</taxon>
        <taxon>Campylobacterota</taxon>
        <taxon>Epsilonproteobacteria</taxon>
        <taxon>Campylobacterales</taxon>
        <taxon>Campylobacteraceae</taxon>
        <taxon>Campylobacter</taxon>
    </lineage>
</organism>
<proteinExistence type="predicted"/>
<comment type="caution">
    <text evidence="1">The sequence shown here is derived from an EMBL/GenBank/DDBJ whole genome shotgun (WGS) entry which is preliminary data.</text>
</comment>
<gene>
    <name evidence="1" type="ORF">FDW42_07460</name>
</gene>